<proteinExistence type="predicted"/>
<dbReference type="Proteomes" id="UP000284379">
    <property type="component" value="Unassembled WGS sequence"/>
</dbReference>
<reference evidence="1 2" key="1">
    <citation type="submission" date="2018-08" db="EMBL/GenBank/DDBJ databases">
        <title>A genome reference for cultivated species of the human gut microbiota.</title>
        <authorList>
            <person name="Zou Y."/>
            <person name="Xue W."/>
            <person name="Luo G."/>
        </authorList>
    </citation>
    <scope>NUCLEOTIDE SEQUENCE [LARGE SCALE GENOMIC DNA]</scope>
    <source>
        <strain evidence="1 2">AM40-30BH</strain>
    </source>
</reference>
<evidence type="ECO:0000313" key="2">
    <source>
        <dbReference type="Proteomes" id="UP000284379"/>
    </source>
</evidence>
<name>A0A413VYM1_9BACE</name>
<dbReference type="NCBIfam" id="TIGR04183">
    <property type="entry name" value="Por_Secre_tail"/>
    <property type="match status" value="1"/>
</dbReference>
<organism evidence="1 2">
    <name type="scientific">Bacteroides nordii</name>
    <dbReference type="NCBI Taxonomy" id="291645"/>
    <lineage>
        <taxon>Bacteria</taxon>
        <taxon>Pseudomonadati</taxon>
        <taxon>Bacteroidota</taxon>
        <taxon>Bacteroidia</taxon>
        <taxon>Bacteroidales</taxon>
        <taxon>Bacteroidaceae</taxon>
        <taxon>Bacteroides</taxon>
    </lineage>
</organism>
<dbReference type="InterPro" id="IPR026444">
    <property type="entry name" value="Secre_tail"/>
</dbReference>
<dbReference type="AlphaFoldDB" id="A0A413VYM1"/>
<dbReference type="EMBL" id="QSGO01000001">
    <property type="protein sequence ID" value="RHB38670.1"/>
    <property type="molecule type" value="Genomic_DNA"/>
</dbReference>
<accession>A0A413VYM1</accession>
<dbReference type="RefSeq" id="WP_122200773.1">
    <property type="nucleotide sequence ID" value="NZ_CABJFV010000001.1"/>
</dbReference>
<sequence length="304" mass="34605">MKKLLFGIFTAIALNVQGQSFGEPQVFEKACYFIHNFVNEDYFFSILDNENKTDRTISIYNDEIHNVKNIIVKDVEHDYNQSFDIGATVYSLIEYQMVNAEHDGGEGSPATQTLFNNDEKWEYIRGTYVYTVENSESYERKEWKLTKAEILDENGKVLTEIPTDAITDYPGSGQPYSYLNVVKMGDNHYILSEKRAHNSSDLTLTTFYKIIKGNSSGIKFTKMAEFKGYPNPVRQNETFTIEVGEENVASGSFIELCDQSGRMVYRQVITSSEVKVPTLRMKGMYIYNVIASGKSVNTGKVIVQ</sequence>
<evidence type="ECO:0000313" key="1">
    <source>
        <dbReference type="EMBL" id="RHB38670.1"/>
    </source>
</evidence>
<gene>
    <name evidence="1" type="ORF">DW888_02385</name>
</gene>
<protein>
    <submittedName>
        <fullName evidence="1">T9SS C-terminal target domain-containing protein</fullName>
    </submittedName>
</protein>
<comment type="caution">
    <text evidence="1">The sequence shown here is derived from an EMBL/GenBank/DDBJ whole genome shotgun (WGS) entry which is preliminary data.</text>
</comment>